<proteinExistence type="predicted"/>
<protein>
    <submittedName>
        <fullName evidence="2">Uncharacterized protein</fullName>
    </submittedName>
</protein>
<feature type="non-terminal residue" evidence="2">
    <location>
        <position position="70"/>
    </location>
</feature>
<evidence type="ECO:0000313" key="3">
    <source>
        <dbReference type="Proteomes" id="UP000265520"/>
    </source>
</evidence>
<dbReference type="EMBL" id="LXQA010280079">
    <property type="protein sequence ID" value="MCI40471.1"/>
    <property type="molecule type" value="Genomic_DNA"/>
</dbReference>
<feature type="compositionally biased region" description="Basic residues" evidence="1">
    <location>
        <begin position="1"/>
        <end position="11"/>
    </location>
</feature>
<evidence type="ECO:0000256" key="1">
    <source>
        <dbReference type="SAM" id="MobiDB-lite"/>
    </source>
</evidence>
<feature type="region of interest" description="Disordered" evidence="1">
    <location>
        <begin position="1"/>
        <end position="20"/>
    </location>
</feature>
<feature type="compositionally biased region" description="Acidic residues" evidence="1">
    <location>
        <begin position="53"/>
        <end position="62"/>
    </location>
</feature>
<sequence>MSSKDKYKRNSSKKESYKNKLKKSLMATFENLSSEDAAEEEEVNLALMASADSDIDSDDEPEKDSTEKDE</sequence>
<dbReference type="Proteomes" id="UP000265520">
    <property type="component" value="Unassembled WGS sequence"/>
</dbReference>
<accession>A0A392RV05</accession>
<comment type="caution">
    <text evidence="2">The sequence shown here is derived from an EMBL/GenBank/DDBJ whole genome shotgun (WGS) entry which is preliminary data.</text>
</comment>
<name>A0A392RV05_9FABA</name>
<organism evidence="2 3">
    <name type="scientific">Trifolium medium</name>
    <dbReference type="NCBI Taxonomy" id="97028"/>
    <lineage>
        <taxon>Eukaryota</taxon>
        <taxon>Viridiplantae</taxon>
        <taxon>Streptophyta</taxon>
        <taxon>Embryophyta</taxon>
        <taxon>Tracheophyta</taxon>
        <taxon>Spermatophyta</taxon>
        <taxon>Magnoliopsida</taxon>
        <taxon>eudicotyledons</taxon>
        <taxon>Gunneridae</taxon>
        <taxon>Pentapetalae</taxon>
        <taxon>rosids</taxon>
        <taxon>fabids</taxon>
        <taxon>Fabales</taxon>
        <taxon>Fabaceae</taxon>
        <taxon>Papilionoideae</taxon>
        <taxon>50 kb inversion clade</taxon>
        <taxon>NPAAA clade</taxon>
        <taxon>Hologalegina</taxon>
        <taxon>IRL clade</taxon>
        <taxon>Trifolieae</taxon>
        <taxon>Trifolium</taxon>
    </lineage>
</organism>
<keyword evidence="3" id="KW-1185">Reference proteome</keyword>
<dbReference type="AlphaFoldDB" id="A0A392RV05"/>
<reference evidence="2 3" key="1">
    <citation type="journal article" date="2018" name="Front. Plant Sci.">
        <title>Red Clover (Trifolium pratense) and Zigzag Clover (T. medium) - A Picture of Genomic Similarities and Differences.</title>
        <authorList>
            <person name="Dluhosova J."/>
            <person name="Istvanek J."/>
            <person name="Nedelnik J."/>
            <person name="Repkova J."/>
        </authorList>
    </citation>
    <scope>NUCLEOTIDE SEQUENCE [LARGE SCALE GENOMIC DNA]</scope>
    <source>
        <strain evidence="3">cv. 10/8</strain>
        <tissue evidence="2">Leaf</tissue>
    </source>
</reference>
<evidence type="ECO:0000313" key="2">
    <source>
        <dbReference type="EMBL" id="MCI40471.1"/>
    </source>
</evidence>
<feature type="region of interest" description="Disordered" evidence="1">
    <location>
        <begin position="34"/>
        <end position="70"/>
    </location>
</feature>